<feature type="non-terminal residue" evidence="2">
    <location>
        <position position="1"/>
    </location>
</feature>
<reference evidence="2" key="1">
    <citation type="submission" date="2021-11" db="EMBL/GenBank/DDBJ databases">
        <authorList>
            <consortium name="Genoscope - CEA"/>
            <person name="William W."/>
        </authorList>
    </citation>
    <scope>NUCLEOTIDE SEQUENCE</scope>
</reference>
<evidence type="ECO:0000256" key="1">
    <source>
        <dbReference type="SAM" id="MobiDB-lite"/>
    </source>
</evidence>
<gene>
    <name evidence="2" type="ORF">PECAL_4P19840</name>
</gene>
<protein>
    <submittedName>
        <fullName evidence="2">Uncharacterized protein</fullName>
    </submittedName>
</protein>
<sequence>KLRGSSFLGSVCRVAQVDEVVEEVAQGEVEGRPQTSERVLAAPPARTSRRGPPCDRERRRPTDGARARRRGPRPSFLDRRVRRKGKSLRERGNLHFHEAYSLGRVRRPDTRLIGRGRDWVRVLVVRGPVVVVGVVQVAASRPSQRTAHGFGCYWARRPPRLGPMMSRRRLVEADRAYRGGSVARRRLAAGRARGRRLGEGFGARRQRACRRRVDAAQRLTHQRLARRELHRLILVVLVAEIAVRDLLRRPEGSGRWEALLFCRGGCHQLYWCWWRWCWHLFLRLWGRFFPPQDHYRCVRRPTTRSGCRWMRFWLPFADRCGFGLPLQAFLW</sequence>
<dbReference type="AlphaFoldDB" id="A0A8J2WNV6"/>
<keyword evidence="3" id="KW-1185">Reference proteome</keyword>
<proteinExistence type="predicted"/>
<feature type="non-terminal residue" evidence="2">
    <location>
        <position position="331"/>
    </location>
</feature>
<dbReference type="EMBL" id="CAKKNE010000004">
    <property type="protein sequence ID" value="CAH0374685.1"/>
    <property type="molecule type" value="Genomic_DNA"/>
</dbReference>
<dbReference type="Proteomes" id="UP000789595">
    <property type="component" value="Unassembled WGS sequence"/>
</dbReference>
<feature type="region of interest" description="Disordered" evidence="1">
    <location>
        <begin position="26"/>
        <end position="75"/>
    </location>
</feature>
<comment type="caution">
    <text evidence="2">The sequence shown here is derived from an EMBL/GenBank/DDBJ whole genome shotgun (WGS) entry which is preliminary data.</text>
</comment>
<accession>A0A8J2WNV6</accession>
<evidence type="ECO:0000313" key="2">
    <source>
        <dbReference type="EMBL" id="CAH0374685.1"/>
    </source>
</evidence>
<feature type="compositionally biased region" description="Basic and acidic residues" evidence="1">
    <location>
        <begin position="52"/>
        <end position="66"/>
    </location>
</feature>
<organism evidence="2 3">
    <name type="scientific">Pelagomonas calceolata</name>
    <dbReference type="NCBI Taxonomy" id="35677"/>
    <lineage>
        <taxon>Eukaryota</taxon>
        <taxon>Sar</taxon>
        <taxon>Stramenopiles</taxon>
        <taxon>Ochrophyta</taxon>
        <taxon>Pelagophyceae</taxon>
        <taxon>Pelagomonadales</taxon>
        <taxon>Pelagomonadaceae</taxon>
        <taxon>Pelagomonas</taxon>
    </lineage>
</organism>
<evidence type="ECO:0000313" key="3">
    <source>
        <dbReference type="Proteomes" id="UP000789595"/>
    </source>
</evidence>
<name>A0A8J2WNV6_9STRA</name>